<feature type="region of interest" description="Disordered" evidence="3">
    <location>
        <begin position="335"/>
        <end position="358"/>
    </location>
</feature>
<sequence>MSAPTLAELYSHYETLCNESSTHDEKEAAYHAFLSGTKGGEKEKRLACQFIARFSKQFDSLKEESFNCILDLCDDDDINIRKQAIHDLLQFCKRIRAFVPRVADVLVQMFQTEDASELHLISSCLSQLLNIDPKSALAGVFNQMLTVNPDHPRDHIMKFLADNLKIMPEELLTSDVEEFVVEQINKVLRDVSEEEFLLLVAILSSLRCMSTVPGRQKLVSMITDQALQAVPEFNPTDPACVAQIRESCKQAAMCVSKNVRARELYLYLLQNVMPNLTKIPDSIGDDKLSLLRITAELTATHEQEFGALPADDMDKYLTTIYDILVGYLPEIPQTVSETESSSPEAKSGAENTEKPSFPPGLRLSELECLLYIICHLARCRAQFFGEISSEQRDEAAVDTQNGYMRLRTIRPRLQYLNQIAQEYSHSLASHLGENGQGDDDKLKIVAHRLVSNIQVLVRCFFHNPPVFKTSITLSWLQTHVTVSPGTKRSAPASIGGSEMAKSNRRKEQPRYTPPVGQWSHQDQSSWSSGGNRLNRNTRGRRRKW</sequence>
<keyword evidence="2" id="KW-0053">Apoptosis</keyword>
<dbReference type="GO" id="GO:0003723">
    <property type="term" value="F:RNA binding"/>
    <property type="evidence" value="ECO:0007669"/>
    <property type="project" value="TreeGrafter"/>
</dbReference>
<evidence type="ECO:0000313" key="4">
    <source>
        <dbReference type="EMBL" id="CAL5138115.1"/>
    </source>
</evidence>
<dbReference type="InterPro" id="IPR016024">
    <property type="entry name" value="ARM-type_fold"/>
</dbReference>
<dbReference type="PANTHER" id="PTHR12758:SF19">
    <property type="entry name" value="APOPTOSIS INHIBITOR 5"/>
    <property type="match status" value="1"/>
</dbReference>
<feature type="compositionally biased region" description="Low complexity" evidence="3">
    <location>
        <begin position="516"/>
        <end position="534"/>
    </location>
</feature>
<evidence type="ECO:0000256" key="2">
    <source>
        <dbReference type="ARBA" id="ARBA00022703"/>
    </source>
</evidence>
<dbReference type="Pfam" id="PF05918">
    <property type="entry name" value="API5"/>
    <property type="match status" value="1"/>
</dbReference>
<dbReference type="GO" id="GO:0043066">
    <property type="term" value="P:negative regulation of apoptotic process"/>
    <property type="evidence" value="ECO:0007669"/>
    <property type="project" value="TreeGrafter"/>
</dbReference>
<dbReference type="InterPro" id="IPR011989">
    <property type="entry name" value="ARM-like"/>
</dbReference>
<reference evidence="4" key="1">
    <citation type="submission" date="2024-06" db="EMBL/GenBank/DDBJ databases">
        <authorList>
            <person name="Liu X."/>
            <person name="Lenzi L."/>
            <person name="Haldenby T S."/>
            <person name="Uol C."/>
        </authorList>
    </citation>
    <scope>NUCLEOTIDE SEQUENCE</scope>
</reference>
<dbReference type="Gene3D" id="1.25.10.10">
    <property type="entry name" value="Leucine-rich Repeat Variant"/>
    <property type="match status" value="1"/>
</dbReference>
<evidence type="ECO:0000256" key="3">
    <source>
        <dbReference type="SAM" id="MobiDB-lite"/>
    </source>
</evidence>
<accession>A0AAV2TMY9</accession>
<feature type="compositionally biased region" description="Basic residues" evidence="3">
    <location>
        <begin position="535"/>
        <end position="544"/>
    </location>
</feature>
<comment type="caution">
    <text evidence="4">The sequence shown here is derived from an EMBL/GenBank/DDBJ whole genome shotgun (WGS) entry which is preliminary data.</text>
</comment>
<comment type="similarity">
    <text evidence="1">Belongs to the API5 family.</text>
</comment>
<dbReference type="InterPro" id="IPR008383">
    <property type="entry name" value="API5"/>
</dbReference>
<dbReference type="GO" id="GO:0006915">
    <property type="term" value="P:apoptotic process"/>
    <property type="evidence" value="ECO:0007669"/>
    <property type="project" value="UniProtKB-KW"/>
</dbReference>
<dbReference type="GO" id="GO:0005634">
    <property type="term" value="C:nucleus"/>
    <property type="evidence" value="ECO:0007669"/>
    <property type="project" value="TreeGrafter"/>
</dbReference>
<feature type="compositionally biased region" description="Polar residues" evidence="3">
    <location>
        <begin position="335"/>
        <end position="344"/>
    </location>
</feature>
<protein>
    <recommendedName>
        <fullName evidence="6">Apoptosis inhibitor 5</fullName>
    </recommendedName>
</protein>
<evidence type="ECO:0008006" key="6">
    <source>
        <dbReference type="Google" id="ProtNLM"/>
    </source>
</evidence>
<proteinExistence type="inferred from homology"/>
<dbReference type="SUPFAM" id="SSF48371">
    <property type="entry name" value="ARM repeat"/>
    <property type="match status" value="1"/>
</dbReference>
<feature type="region of interest" description="Disordered" evidence="3">
    <location>
        <begin position="482"/>
        <end position="544"/>
    </location>
</feature>
<dbReference type="AlphaFoldDB" id="A0AAV2TMY9"/>
<name>A0AAV2TMY9_CALDB</name>
<dbReference type="EMBL" id="CAXLJL010000478">
    <property type="protein sequence ID" value="CAL5138115.1"/>
    <property type="molecule type" value="Genomic_DNA"/>
</dbReference>
<organism evidence="4 5">
    <name type="scientific">Calicophoron daubneyi</name>
    <name type="common">Rumen fluke</name>
    <name type="synonym">Paramphistomum daubneyi</name>
    <dbReference type="NCBI Taxonomy" id="300641"/>
    <lineage>
        <taxon>Eukaryota</taxon>
        <taxon>Metazoa</taxon>
        <taxon>Spiralia</taxon>
        <taxon>Lophotrochozoa</taxon>
        <taxon>Platyhelminthes</taxon>
        <taxon>Trematoda</taxon>
        <taxon>Digenea</taxon>
        <taxon>Plagiorchiida</taxon>
        <taxon>Pronocephalata</taxon>
        <taxon>Paramphistomoidea</taxon>
        <taxon>Paramphistomidae</taxon>
        <taxon>Calicophoron</taxon>
    </lineage>
</organism>
<dbReference type="Proteomes" id="UP001497525">
    <property type="component" value="Unassembled WGS sequence"/>
</dbReference>
<evidence type="ECO:0000256" key="1">
    <source>
        <dbReference type="ARBA" id="ARBA00009515"/>
    </source>
</evidence>
<evidence type="ECO:0000313" key="5">
    <source>
        <dbReference type="Proteomes" id="UP001497525"/>
    </source>
</evidence>
<gene>
    <name evidence="4" type="ORF">CDAUBV1_LOCUS12733</name>
</gene>
<dbReference type="PANTHER" id="PTHR12758">
    <property type="entry name" value="APOPTOSIS INHIBITOR 5-RELATED"/>
    <property type="match status" value="1"/>
</dbReference>